<keyword evidence="1" id="KW-0175">Coiled coil</keyword>
<dbReference type="GO" id="GO:0000045">
    <property type="term" value="P:autophagosome assembly"/>
    <property type="evidence" value="ECO:0007669"/>
    <property type="project" value="InterPro"/>
</dbReference>
<dbReference type="Gene3D" id="1.20.5.170">
    <property type="match status" value="1"/>
</dbReference>
<dbReference type="Pfam" id="PF08614">
    <property type="entry name" value="ATG16"/>
    <property type="match status" value="1"/>
</dbReference>
<organism evidence="4 5">
    <name type="scientific">Latimeria chalumnae</name>
    <name type="common">Coelacanth</name>
    <dbReference type="NCBI Taxonomy" id="7897"/>
    <lineage>
        <taxon>Eukaryota</taxon>
        <taxon>Metazoa</taxon>
        <taxon>Chordata</taxon>
        <taxon>Craniata</taxon>
        <taxon>Vertebrata</taxon>
        <taxon>Euteleostomi</taxon>
        <taxon>Coelacanthiformes</taxon>
        <taxon>Coelacanthidae</taxon>
        <taxon>Latimeria</taxon>
    </lineage>
</organism>
<feature type="compositionally biased region" description="Basic and acidic residues" evidence="2">
    <location>
        <begin position="211"/>
        <end position="225"/>
    </location>
</feature>
<keyword evidence="5" id="KW-1185">Reference proteome</keyword>
<dbReference type="GO" id="GO:0034045">
    <property type="term" value="C:phagophore assembly site membrane"/>
    <property type="evidence" value="ECO:0007669"/>
    <property type="project" value="TreeGrafter"/>
</dbReference>
<evidence type="ECO:0000259" key="3">
    <source>
        <dbReference type="Pfam" id="PF08614"/>
    </source>
</evidence>
<dbReference type="EMBL" id="AFYH01240013">
    <property type="status" value="NOT_ANNOTATED_CDS"/>
    <property type="molecule type" value="Genomic_DNA"/>
</dbReference>
<dbReference type="GeneTree" id="ENSGT01000000218225"/>
<evidence type="ECO:0000256" key="1">
    <source>
        <dbReference type="SAM" id="Coils"/>
    </source>
</evidence>
<dbReference type="InterPro" id="IPR045160">
    <property type="entry name" value="ATG16"/>
</dbReference>
<protein>
    <recommendedName>
        <fullName evidence="3">Autophagy-related protein 16 domain-containing protein</fullName>
    </recommendedName>
</protein>
<dbReference type="InParanoid" id="H3A8H9"/>
<feature type="domain" description="Autophagy-related protein 16" evidence="3">
    <location>
        <begin position="7"/>
        <end position="109"/>
    </location>
</feature>
<dbReference type="Bgee" id="ENSLACG00000005281">
    <property type="expression patterns" value="Expressed in muscle tissue and 4 other cell types or tissues"/>
</dbReference>
<dbReference type="EMBL" id="AFYH01240012">
    <property type="status" value="NOT_ANNOTATED_CDS"/>
    <property type="molecule type" value="Genomic_DNA"/>
</dbReference>
<gene>
    <name evidence="4" type="primary">LOC102348211</name>
</gene>
<dbReference type="Proteomes" id="UP000008672">
    <property type="component" value="Unassembled WGS sequence"/>
</dbReference>
<evidence type="ECO:0000256" key="2">
    <source>
        <dbReference type="SAM" id="MobiDB-lite"/>
    </source>
</evidence>
<dbReference type="AlphaFoldDB" id="H3A8H9"/>
<dbReference type="eggNOG" id="ENOG502SFF3">
    <property type="taxonomic scope" value="Eukaryota"/>
</dbReference>
<dbReference type="PANTHER" id="PTHR19878">
    <property type="entry name" value="AUTOPHAGY PROTEIN 16-LIKE"/>
    <property type="match status" value="1"/>
</dbReference>
<dbReference type="InterPro" id="IPR013923">
    <property type="entry name" value="Autophagy-rel_prot_16_dom"/>
</dbReference>
<dbReference type="GO" id="GO:0034274">
    <property type="term" value="C:Atg12-Atg5-Atg16 complex"/>
    <property type="evidence" value="ECO:0007669"/>
    <property type="project" value="TreeGrafter"/>
</dbReference>
<dbReference type="HOGENOM" id="CLU_1142285_0_0_1"/>
<reference evidence="4" key="2">
    <citation type="submission" date="2025-08" db="UniProtKB">
        <authorList>
            <consortium name="Ensembl"/>
        </authorList>
    </citation>
    <scope>IDENTIFICATION</scope>
</reference>
<dbReference type="OrthoDB" id="8949486at2759"/>
<dbReference type="CDD" id="cd22887">
    <property type="entry name" value="Atg16_CCD"/>
    <property type="match status" value="1"/>
</dbReference>
<dbReference type="KEGG" id="lcm:102348211"/>
<feature type="coiled-coil region" evidence="1">
    <location>
        <begin position="20"/>
        <end position="131"/>
    </location>
</feature>
<dbReference type="EMBL" id="AFYH01240011">
    <property type="status" value="NOT_ANNOTATED_CDS"/>
    <property type="molecule type" value="Genomic_DNA"/>
</dbReference>
<accession>H3A8H9</accession>
<dbReference type="PANTHER" id="PTHR19878:SF8">
    <property type="entry name" value="AUTOPHAGY-RELATED 16, ISOFORM F"/>
    <property type="match status" value="1"/>
</dbReference>
<reference evidence="5" key="1">
    <citation type="submission" date="2011-08" db="EMBL/GenBank/DDBJ databases">
        <title>The draft genome of Latimeria chalumnae.</title>
        <authorList>
            <person name="Di Palma F."/>
            <person name="Alfoldi J."/>
            <person name="Johnson J."/>
            <person name="Berlin A."/>
            <person name="Gnerre S."/>
            <person name="Jaffe D."/>
            <person name="MacCallum I."/>
            <person name="Young S."/>
            <person name="Walker B.J."/>
            <person name="Lander E."/>
            <person name="Lindblad-Toh K."/>
        </authorList>
    </citation>
    <scope>NUCLEOTIDE SEQUENCE [LARGE SCALE GENOMIC DNA]</scope>
    <source>
        <strain evidence="5">Wild caught</strain>
    </source>
</reference>
<proteinExistence type="predicted"/>
<evidence type="ECO:0000313" key="5">
    <source>
        <dbReference type="Proteomes" id="UP000008672"/>
    </source>
</evidence>
<dbReference type="GO" id="GO:0043495">
    <property type="term" value="F:protein-membrane adaptor activity"/>
    <property type="evidence" value="ECO:0007669"/>
    <property type="project" value="TreeGrafter"/>
</dbReference>
<sequence length="243" mass="28619">MLFFFSSQLAQNVIDLNKTLQLKETEIQDYQVRISRYKHEIAFLSKRCCELESQLRDLQACHEQLQDEHVVLQRTCSAVEERQQRTQQENSELVQRWMQEKTLEAERMNRCNETEERYRKLMGKLAKKLKQLKEVPVENEPSHRFSEVIKERTAADGESGNDTFCEEDLPDATQLLFESHEGEETKVRYLNQPALLVPREQNCSYFSGEGPKSDSSKHNREVTRGDRKKRAFDQNCTEYIPHS</sequence>
<evidence type="ECO:0000313" key="4">
    <source>
        <dbReference type="Ensembl" id="ENSLACP00000005950.1"/>
    </source>
</evidence>
<dbReference type="STRING" id="7897.ENSLACP00000005950"/>
<dbReference type="GO" id="GO:0000421">
    <property type="term" value="C:autophagosome membrane"/>
    <property type="evidence" value="ECO:0007669"/>
    <property type="project" value="TreeGrafter"/>
</dbReference>
<name>H3A8H9_LATCH</name>
<dbReference type="Ensembl" id="ENSLACT00000006002.1">
    <property type="protein sequence ID" value="ENSLACP00000005950.1"/>
    <property type="gene ID" value="ENSLACG00000005281.1"/>
</dbReference>
<feature type="region of interest" description="Disordered" evidence="2">
    <location>
        <begin position="203"/>
        <end position="243"/>
    </location>
</feature>
<reference evidence="4" key="3">
    <citation type="submission" date="2025-09" db="UniProtKB">
        <authorList>
            <consortium name="Ensembl"/>
        </authorList>
    </citation>
    <scope>IDENTIFICATION</scope>
</reference>